<dbReference type="EMBL" id="HBUF01070495">
    <property type="protein sequence ID" value="CAG6629367.1"/>
    <property type="molecule type" value="Transcribed_RNA"/>
</dbReference>
<name>A0A8D8VN34_9HEMI</name>
<evidence type="ECO:0000256" key="1">
    <source>
        <dbReference type="SAM" id="MobiDB-lite"/>
    </source>
</evidence>
<feature type="compositionally biased region" description="Low complexity" evidence="1">
    <location>
        <begin position="26"/>
        <end position="36"/>
    </location>
</feature>
<feature type="region of interest" description="Disordered" evidence="1">
    <location>
        <begin position="26"/>
        <end position="51"/>
    </location>
</feature>
<proteinExistence type="predicted"/>
<dbReference type="EMBL" id="HBUF01070496">
    <property type="protein sequence ID" value="CAG6629368.1"/>
    <property type="molecule type" value="Transcribed_RNA"/>
</dbReference>
<reference evidence="2" key="1">
    <citation type="submission" date="2021-05" db="EMBL/GenBank/DDBJ databases">
        <authorList>
            <person name="Alioto T."/>
            <person name="Alioto T."/>
            <person name="Gomez Garrido J."/>
        </authorList>
    </citation>
    <scope>NUCLEOTIDE SEQUENCE</scope>
</reference>
<feature type="compositionally biased region" description="Acidic residues" evidence="1">
    <location>
        <begin position="118"/>
        <end position="144"/>
    </location>
</feature>
<feature type="region of interest" description="Disordered" evidence="1">
    <location>
        <begin position="74"/>
        <end position="144"/>
    </location>
</feature>
<dbReference type="EMBL" id="HBUF01070497">
    <property type="protein sequence ID" value="CAG6629369.1"/>
    <property type="molecule type" value="Transcribed_RNA"/>
</dbReference>
<organism evidence="2">
    <name type="scientific">Cacopsylla melanoneura</name>
    <dbReference type="NCBI Taxonomy" id="428564"/>
    <lineage>
        <taxon>Eukaryota</taxon>
        <taxon>Metazoa</taxon>
        <taxon>Ecdysozoa</taxon>
        <taxon>Arthropoda</taxon>
        <taxon>Hexapoda</taxon>
        <taxon>Insecta</taxon>
        <taxon>Pterygota</taxon>
        <taxon>Neoptera</taxon>
        <taxon>Paraneoptera</taxon>
        <taxon>Hemiptera</taxon>
        <taxon>Sternorrhyncha</taxon>
        <taxon>Psylloidea</taxon>
        <taxon>Psyllidae</taxon>
        <taxon>Psyllinae</taxon>
        <taxon>Cacopsylla</taxon>
    </lineage>
</organism>
<dbReference type="AlphaFoldDB" id="A0A8D8VN34"/>
<accession>A0A8D8VN34</accession>
<evidence type="ECO:0000313" key="2">
    <source>
        <dbReference type="EMBL" id="CAG6629368.1"/>
    </source>
</evidence>
<protein>
    <submittedName>
        <fullName evidence="2">Uncharacterized protein</fullName>
    </submittedName>
</protein>
<feature type="compositionally biased region" description="Polar residues" evidence="1">
    <location>
        <begin position="37"/>
        <end position="47"/>
    </location>
</feature>
<sequence length="144" mass="15611">MASRLDDSDYLSPAKRLKLDNESLLNSENVSNSSSETVIQENNSTFTPEDLPLPIINFEEVVVSNVVDVLSDLPSCSSPLPSLPPTEEQLADIVEPLGEHSQGDEDDPADVSVTSNNNDDDEEDEDEEEDEDDARSDGDGGDSE</sequence>